<organism evidence="3 4">
    <name type="scientific">Sedimentimonas flavescens</name>
    <dbReference type="NCBI Taxonomy" id="2851012"/>
    <lineage>
        <taxon>Bacteria</taxon>
        <taxon>Pseudomonadati</taxon>
        <taxon>Pseudomonadota</taxon>
        <taxon>Alphaproteobacteria</taxon>
        <taxon>Rhodobacterales</taxon>
        <taxon>Rhodobacter group</taxon>
        <taxon>Sedimentimonas</taxon>
    </lineage>
</organism>
<dbReference type="PANTHER" id="PTHR12192">
    <property type="entry name" value="CATION TRANSPORT PROTEIN CHAC-RELATED"/>
    <property type="match status" value="1"/>
</dbReference>
<keyword evidence="4" id="KW-1185">Reference proteome</keyword>
<dbReference type="EMBL" id="JAOWKW010000008">
    <property type="protein sequence ID" value="MCV2879326.1"/>
    <property type="molecule type" value="Genomic_DNA"/>
</dbReference>
<dbReference type="PANTHER" id="PTHR12192:SF2">
    <property type="entry name" value="GLUTATHIONE-SPECIFIC GAMMA-GLUTAMYLCYCLOTRANSFERASE 2"/>
    <property type="match status" value="1"/>
</dbReference>
<accession>A0ABT3A002</accession>
<dbReference type="Pfam" id="PF04752">
    <property type="entry name" value="ChaC"/>
    <property type="match status" value="1"/>
</dbReference>
<gene>
    <name evidence="3" type="ORF">OE699_10705</name>
</gene>
<dbReference type="InterPro" id="IPR006840">
    <property type="entry name" value="ChaC"/>
</dbReference>
<dbReference type="RefSeq" id="WP_218629520.1">
    <property type="nucleotide sequence ID" value="NZ_JAHVAI010000003.1"/>
</dbReference>
<evidence type="ECO:0000256" key="2">
    <source>
        <dbReference type="ARBA" id="ARBA00023239"/>
    </source>
</evidence>
<dbReference type="InterPro" id="IPR013024">
    <property type="entry name" value="GGCT-like"/>
</dbReference>
<evidence type="ECO:0000256" key="1">
    <source>
        <dbReference type="ARBA" id="ARBA00012344"/>
    </source>
</evidence>
<dbReference type="EC" id="4.3.2.7" evidence="1"/>
<reference evidence="3 4" key="1">
    <citation type="submission" date="2022-10" db="EMBL/GenBank/DDBJ databases">
        <title>Sinirhodobacter sp. nov., isolated from ocean surface sediments.</title>
        <authorList>
            <person name="He W."/>
            <person name="Wang L."/>
            <person name="Zhang D.-F."/>
        </authorList>
    </citation>
    <scope>NUCLEOTIDE SEQUENCE [LARGE SCALE GENOMIC DNA]</scope>
    <source>
        <strain evidence="3 4">WL0115</strain>
    </source>
</reference>
<keyword evidence="2" id="KW-0456">Lyase</keyword>
<protein>
    <recommendedName>
        <fullName evidence="1">glutathione-specific gamma-glutamylcyclotransferase</fullName>
        <ecNumber evidence="1">4.3.2.7</ecNumber>
    </recommendedName>
</protein>
<name>A0ABT3A002_9RHOB</name>
<proteinExistence type="predicted"/>
<dbReference type="CDD" id="cd06661">
    <property type="entry name" value="GGCT_like"/>
    <property type="match status" value="1"/>
</dbReference>
<dbReference type="Proteomes" id="UP001526166">
    <property type="component" value="Unassembled WGS sequence"/>
</dbReference>
<evidence type="ECO:0000313" key="4">
    <source>
        <dbReference type="Proteomes" id="UP001526166"/>
    </source>
</evidence>
<comment type="caution">
    <text evidence="3">The sequence shown here is derived from an EMBL/GenBank/DDBJ whole genome shotgun (WGS) entry which is preliminary data.</text>
</comment>
<sequence length="232" mass="26082">MADGPRVLSLTPGHVARVHREIKDGGQPAGLLPQTDQDYAEWVDRILASHPAPDRPTQLFAYGSLIWRPEIDHRGEQCARLPGWRRSFCLRQWRFRGSPEYPGLMMSLDRGGECQGVLFELPKADLEAQFHQLFRREFTVKPITNIPTWLRVETGDGPVNALVFVMNRESPQYAGDLTPGEVADVLSQSCGHLGTGAEYLLNTVTQLEARGMHDEGLWLLQELVAQRIDARS</sequence>
<evidence type="ECO:0000313" key="3">
    <source>
        <dbReference type="EMBL" id="MCV2879326.1"/>
    </source>
</evidence>